<keyword evidence="8" id="KW-0460">Magnesium</keyword>
<comment type="similarity">
    <text evidence="2 9">Belongs to the tRNA nucleotidyltransferase/poly(A) polymerase family.</text>
</comment>
<dbReference type="Pfam" id="PF12627">
    <property type="entry name" value="PolyA_pol_RNAbd"/>
    <property type="match status" value="1"/>
</dbReference>
<dbReference type="AlphaFoldDB" id="B4PUX4"/>
<evidence type="ECO:0000256" key="4">
    <source>
        <dbReference type="ARBA" id="ARBA00022694"/>
    </source>
</evidence>
<organism evidence="12 13">
    <name type="scientific">Drosophila yakuba</name>
    <name type="common">Fruit fly</name>
    <dbReference type="NCBI Taxonomy" id="7245"/>
    <lineage>
        <taxon>Eukaryota</taxon>
        <taxon>Metazoa</taxon>
        <taxon>Ecdysozoa</taxon>
        <taxon>Arthropoda</taxon>
        <taxon>Hexapoda</taxon>
        <taxon>Insecta</taxon>
        <taxon>Pterygota</taxon>
        <taxon>Neoptera</taxon>
        <taxon>Endopterygota</taxon>
        <taxon>Diptera</taxon>
        <taxon>Brachycera</taxon>
        <taxon>Muscomorpha</taxon>
        <taxon>Ephydroidea</taxon>
        <taxon>Drosophilidae</taxon>
        <taxon>Drosophila</taxon>
        <taxon>Sophophora</taxon>
    </lineage>
</organism>
<keyword evidence="9" id="KW-0694">RNA-binding</keyword>
<dbReference type="SUPFAM" id="SSF81891">
    <property type="entry name" value="Poly A polymerase C-terminal region-like"/>
    <property type="match status" value="1"/>
</dbReference>
<evidence type="ECO:0000256" key="2">
    <source>
        <dbReference type="ARBA" id="ARBA00007265"/>
    </source>
</evidence>
<dbReference type="SMR" id="B4PUX4"/>
<evidence type="ECO:0000259" key="10">
    <source>
        <dbReference type="Pfam" id="PF01743"/>
    </source>
</evidence>
<evidence type="ECO:0000256" key="6">
    <source>
        <dbReference type="ARBA" id="ARBA00022723"/>
    </source>
</evidence>
<dbReference type="Proteomes" id="UP000002282">
    <property type="component" value="Chromosome 3R"/>
</dbReference>
<dbReference type="CDD" id="cd05398">
    <property type="entry name" value="NT_ClassII-CCAase"/>
    <property type="match status" value="1"/>
</dbReference>
<protein>
    <submittedName>
        <fullName evidence="12">Uncharacterized protein</fullName>
    </submittedName>
</protein>
<dbReference type="GO" id="GO:0000166">
    <property type="term" value="F:nucleotide binding"/>
    <property type="evidence" value="ECO:0007669"/>
    <property type="project" value="UniProtKB-KW"/>
</dbReference>
<keyword evidence="4" id="KW-0819">tRNA processing</keyword>
<name>B4PUX4_DROYA</name>
<dbReference type="PANTHER" id="PTHR46173">
    <property type="entry name" value="CCA TRNA NUCLEOTIDYLTRANSFERASE 1, MITOCHONDRIAL"/>
    <property type="match status" value="1"/>
</dbReference>
<dbReference type="InterPro" id="IPR043519">
    <property type="entry name" value="NT_sf"/>
</dbReference>
<evidence type="ECO:0000256" key="1">
    <source>
        <dbReference type="ARBA" id="ARBA00001946"/>
    </source>
</evidence>
<dbReference type="GO" id="GO:0005739">
    <property type="term" value="C:mitochondrion"/>
    <property type="evidence" value="ECO:0007669"/>
    <property type="project" value="TreeGrafter"/>
</dbReference>
<dbReference type="Pfam" id="PF01743">
    <property type="entry name" value="PolyA_pol"/>
    <property type="match status" value="1"/>
</dbReference>
<dbReference type="InterPro" id="IPR002646">
    <property type="entry name" value="PolA_pol_head_dom"/>
</dbReference>
<dbReference type="eggNOG" id="KOG2159">
    <property type="taxonomic scope" value="Eukaryota"/>
</dbReference>
<dbReference type="GO" id="GO:0046872">
    <property type="term" value="F:metal ion binding"/>
    <property type="evidence" value="ECO:0007669"/>
    <property type="project" value="UniProtKB-KW"/>
</dbReference>
<feature type="domain" description="Poly A polymerase head" evidence="10">
    <location>
        <begin position="129"/>
        <end position="252"/>
    </location>
</feature>
<reference evidence="12 13" key="1">
    <citation type="journal article" date="2007" name="Nature">
        <title>Evolution of genes and genomes on the Drosophila phylogeny.</title>
        <authorList>
            <consortium name="Drosophila 12 Genomes Consortium"/>
            <person name="Clark A.G."/>
            <person name="Eisen M.B."/>
            <person name="Smith D.R."/>
            <person name="Bergman C.M."/>
            <person name="Oliver B."/>
            <person name="Markow T.A."/>
            <person name="Kaufman T.C."/>
            <person name="Kellis M."/>
            <person name="Gelbart W."/>
            <person name="Iyer V.N."/>
            <person name="Pollard D.A."/>
            <person name="Sackton T.B."/>
            <person name="Larracuente A.M."/>
            <person name="Singh N.D."/>
            <person name="Abad J.P."/>
            <person name="Abt D.N."/>
            <person name="Adryan B."/>
            <person name="Aguade M."/>
            <person name="Akashi H."/>
            <person name="Anderson W.W."/>
            <person name="Aquadro C.F."/>
            <person name="Ardell D.H."/>
            <person name="Arguello R."/>
            <person name="Artieri C.G."/>
            <person name="Barbash D.A."/>
            <person name="Barker D."/>
            <person name="Barsanti P."/>
            <person name="Batterham P."/>
            <person name="Batzoglou S."/>
            <person name="Begun D."/>
            <person name="Bhutkar A."/>
            <person name="Blanco E."/>
            <person name="Bosak S.A."/>
            <person name="Bradley R.K."/>
            <person name="Brand A.D."/>
            <person name="Brent M.R."/>
            <person name="Brooks A.N."/>
            <person name="Brown R.H."/>
            <person name="Butlin R.K."/>
            <person name="Caggese C."/>
            <person name="Calvi B.R."/>
            <person name="Bernardo de Carvalho A."/>
            <person name="Caspi A."/>
            <person name="Castrezana S."/>
            <person name="Celniker S.E."/>
            <person name="Chang J.L."/>
            <person name="Chapple C."/>
            <person name="Chatterji S."/>
            <person name="Chinwalla A."/>
            <person name="Civetta A."/>
            <person name="Clifton S.W."/>
            <person name="Comeron J.M."/>
            <person name="Costello J.C."/>
            <person name="Coyne J.A."/>
            <person name="Daub J."/>
            <person name="David R.G."/>
            <person name="Delcher A.L."/>
            <person name="Delehaunty K."/>
            <person name="Do C.B."/>
            <person name="Ebling H."/>
            <person name="Edwards K."/>
            <person name="Eickbush T."/>
            <person name="Evans J.D."/>
            <person name="Filipski A."/>
            <person name="Findeiss S."/>
            <person name="Freyhult E."/>
            <person name="Fulton L."/>
            <person name="Fulton R."/>
            <person name="Garcia A.C."/>
            <person name="Gardiner A."/>
            <person name="Garfield D.A."/>
            <person name="Garvin B.E."/>
            <person name="Gibson G."/>
            <person name="Gilbert D."/>
            <person name="Gnerre S."/>
            <person name="Godfrey J."/>
            <person name="Good R."/>
            <person name="Gotea V."/>
            <person name="Gravely B."/>
            <person name="Greenberg A.J."/>
            <person name="Griffiths-Jones S."/>
            <person name="Gross S."/>
            <person name="Guigo R."/>
            <person name="Gustafson E.A."/>
            <person name="Haerty W."/>
            <person name="Hahn M.W."/>
            <person name="Halligan D.L."/>
            <person name="Halpern A.L."/>
            <person name="Halter G.M."/>
            <person name="Han M.V."/>
            <person name="Heger A."/>
            <person name="Hillier L."/>
            <person name="Hinrichs A.S."/>
            <person name="Holmes I."/>
            <person name="Hoskins R.A."/>
            <person name="Hubisz M.J."/>
            <person name="Hultmark D."/>
            <person name="Huntley M.A."/>
            <person name="Jaffe D.B."/>
            <person name="Jagadeeshan S."/>
            <person name="Jeck W.R."/>
            <person name="Johnson J."/>
            <person name="Jones C.D."/>
            <person name="Jordan W.C."/>
            <person name="Karpen G.H."/>
            <person name="Kataoka E."/>
            <person name="Keightley P.D."/>
            <person name="Kheradpour P."/>
            <person name="Kirkness E.F."/>
            <person name="Koerich L.B."/>
            <person name="Kristiansen K."/>
            <person name="Kudrna D."/>
            <person name="Kulathinal R.J."/>
            <person name="Kumar S."/>
            <person name="Kwok R."/>
            <person name="Lander E."/>
            <person name="Langley C.H."/>
            <person name="Lapoint R."/>
            <person name="Lazzaro B.P."/>
            <person name="Lee S.J."/>
            <person name="Levesque L."/>
            <person name="Li R."/>
            <person name="Lin C.F."/>
            <person name="Lin M.F."/>
            <person name="Lindblad-Toh K."/>
            <person name="Llopart A."/>
            <person name="Long M."/>
            <person name="Low L."/>
            <person name="Lozovsky E."/>
            <person name="Lu J."/>
            <person name="Luo M."/>
            <person name="Machado C.A."/>
            <person name="Makalowski W."/>
            <person name="Marzo M."/>
            <person name="Matsuda M."/>
            <person name="Matzkin L."/>
            <person name="McAllister B."/>
            <person name="McBride C.S."/>
            <person name="McKernan B."/>
            <person name="McKernan K."/>
            <person name="Mendez-Lago M."/>
            <person name="Minx P."/>
            <person name="Mollenhauer M.U."/>
            <person name="Montooth K."/>
            <person name="Mount S.M."/>
            <person name="Mu X."/>
            <person name="Myers E."/>
            <person name="Negre B."/>
            <person name="Newfeld S."/>
            <person name="Nielsen R."/>
            <person name="Noor M.A."/>
            <person name="O'Grady P."/>
            <person name="Pachter L."/>
            <person name="Papaceit M."/>
            <person name="Parisi M.J."/>
            <person name="Parisi M."/>
            <person name="Parts L."/>
            <person name="Pedersen J.S."/>
            <person name="Pesole G."/>
            <person name="Phillippy A.M."/>
            <person name="Ponting C.P."/>
            <person name="Pop M."/>
            <person name="Porcelli D."/>
            <person name="Powell J.R."/>
            <person name="Prohaska S."/>
            <person name="Pruitt K."/>
            <person name="Puig M."/>
            <person name="Quesneville H."/>
            <person name="Ram K.R."/>
            <person name="Rand D."/>
            <person name="Rasmussen M.D."/>
            <person name="Reed L.K."/>
            <person name="Reenan R."/>
            <person name="Reily A."/>
            <person name="Remington K.A."/>
            <person name="Rieger T.T."/>
            <person name="Ritchie M.G."/>
            <person name="Robin C."/>
            <person name="Rogers Y.H."/>
            <person name="Rohde C."/>
            <person name="Rozas J."/>
            <person name="Rubenfield M.J."/>
            <person name="Ruiz A."/>
            <person name="Russo S."/>
            <person name="Salzberg S.L."/>
            <person name="Sanchez-Gracia A."/>
            <person name="Saranga D.J."/>
            <person name="Sato H."/>
            <person name="Schaeffer S.W."/>
            <person name="Schatz M.C."/>
            <person name="Schlenke T."/>
            <person name="Schwartz R."/>
            <person name="Segarra C."/>
            <person name="Singh R.S."/>
            <person name="Sirot L."/>
            <person name="Sirota M."/>
            <person name="Sisneros N.B."/>
            <person name="Smith C.D."/>
            <person name="Smith T.F."/>
            <person name="Spieth J."/>
            <person name="Stage D.E."/>
            <person name="Stark A."/>
            <person name="Stephan W."/>
            <person name="Strausberg R.L."/>
            <person name="Strempel S."/>
            <person name="Sturgill D."/>
            <person name="Sutton G."/>
            <person name="Sutton G.G."/>
            <person name="Tao W."/>
            <person name="Teichmann S."/>
            <person name="Tobari Y.N."/>
            <person name="Tomimura Y."/>
            <person name="Tsolas J.M."/>
            <person name="Valente V.L."/>
            <person name="Venter E."/>
            <person name="Venter J.C."/>
            <person name="Vicario S."/>
            <person name="Vieira F.G."/>
            <person name="Vilella A.J."/>
            <person name="Villasante A."/>
            <person name="Walenz B."/>
            <person name="Wang J."/>
            <person name="Wasserman M."/>
            <person name="Watts T."/>
            <person name="Wilson D."/>
            <person name="Wilson R.K."/>
            <person name="Wing R.A."/>
            <person name="Wolfner M.F."/>
            <person name="Wong A."/>
            <person name="Wong G.K."/>
            <person name="Wu C.I."/>
            <person name="Wu G."/>
            <person name="Yamamoto D."/>
            <person name="Yang H.P."/>
            <person name="Yang S.P."/>
            <person name="Yorke J.A."/>
            <person name="Yoshida K."/>
            <person name="Zdobnov E."/>
            <person name="Zhang P."/>
            <person name="Zhang Y."/>
            <person name="Zimin A.V."/>
            <person name="Baldwin J."/>
            <person name="Abdouelleil A."/>
            <person name="Abdulkadir J."/>
            <person name="Abebe A."/>
            <person name="Abera B."/>
            <person name="Abreu J."/>
            <person name="Acer S.C."/>
            <person name="Aftuck L."/>
            <person name="Alexander A."/>
            <person name="An P."/>
            <person name="Anderson E."/>
            <person name="Anderson S."/>
            <person name="Arachi H."/>
            <person name="Azer M."/>
            <person name="Bachantsang P."/>
            <person name="Barry A."/>
            <person name="Bayul T."/>
            <person name="Berlin A."/>
            <person name="Bessette D."/>
            <person name="Bloom T."/>
            <person name="Blye J."/>
            <person name="Boguslavskiy L."/>
            <person name="Bonnet C."/>
            <person name="Boukhgalter B."/>
            <person name="Bourzgui I."/>
            <person name="Brown A."/>
            <person name="Cahill P."/>
            <person name="Channer S."/>
            <person name="Cheshatsang Y."/>
            <person name="Chuda L."/>
            <person name="Citroen M."/>
            <person name="Collymore A."/>
            <person name="Cooke P."/>
            <person name="Costello M."/>
            <person name="D'Aco K."/>
            <person name="Daza R."/>
            <person name="De Haan G."/>
            <person name="DeGray S."/>
            <person name="DeMaso C."/>
            <person name="Dhargay N."/>
            <person name="Dooley K."/>
            <person name="Dooley E."/>
            <person name="Doricent M."/>
            <person name="Dorje P."/>
            <person name="Dorjee K."/>
            <person name="Dupes A."/>
            <person name="Elong R."/>
            <person name="Falk J."/>
            <person name="Farina A."/>
            <person name="Faro S."/>
            <person name="Ferguson D."/>
            <person name="Fisher S."/>
            <person name="Foley C.D."/>
            <person name="Franke A."/>
            <person name="Friedrich D."/>
            <person name="Gadbois L."/>
            <person name="Gearin G."/>
            <person name="Gearin C.R."/>
            <person name="Giannoukos G."/>
            <person name="Goode T."/>
            <person name="Graham J."/>
            <person name="Grandbois E."/>
            <person name="Grewal S."/>
            <person name="Gyaltsen K."/>
            <person name="Hafez N."/>
            <person name="Hagos B."/>
            <person name="Hall J."/>
            <person name="Henson C."/>
            <person name="Hollinger A."/>
            <person name="Honan T."/>
            <person name="Huard M.D."/>
            <person name="Hughes L."/>
            <person name="Hurhula B."/>
            <person name="Husby M.E."/>
            <person name="Kamat A."/>
            <person name="Kanga B."/>
            <person name="Kashin S."/>
            <person name="Khazanovich D."/>
            <person name="Kisner P."/>
            <person name="Lance K."/>
            <person name="Lara M."/>
            <person name="Lee W."/>
            <person name="Lennon N."/>
            <person name="Letendre F."/>
            <person name="LeVine R."/>
            <person name="Lipovsky A."/>
            <person name="Liu X."/>
            <person name="Liu J."/>
            <person name="Liu S."/>
            <person name="Lokyitsang T."/>
            <person name="Lokyitsang Y."/>
            <person name="Lubonja R."/>
            <person name="Lui A."/>
            <person name="MacDonald P."/>
            <person name="Magnisalis V."/>
            <person name="Maru K."/>
            <person name="Matthews C."/>
            <person name="McCusker W."/>
            <person name="McDonough S."/>
            <person name="Mehta T."/>
            <person name="Meldrim J."/>
            <person name="Meneus L."/>
            <person name="Mihai O."/>
            <person name="Mihalev A."/>
            <person name="Mihova T."/>
            <person name="Mittelman R."/>
            <person name="Mlenga V."/>
            <person name="Montmayeur A."/>
            <person name="Mulrain L."/>
            <person name="Navidi A."/>
            <person name="Naylor J."/>
            <person name="Negash T."/>
            <person name="Nguyen T."/>
            <person name="Nguyen N."/>
            <person name="Nicol R."/>
            <person name="Norbu C."/>
            <person name="Norbu N."/>
            <person name="Novod N."/>
            <person name="O'Neill B."/>
            <person name="Osman S."/>
            <person name="Markiewicz E."/>
            <person name="Oyono O.L."/>
            <person name="Patti C."/>
            <person name="Phunkhang P."/>
            <person name="Pierre F."/>
            <person name="Priest M."/>
            <person name="Raghuraman S."/>
            <person name="Rege F."/>
            <person name="Reyes R."/>
            <person name="Rise C."/>
            <person name="Rogov P."/>
            <person name="Ross K."/>
            <person name="Ryan E."/>
            <person name="Settipalli S."/>
            <person name="Shea T."/>
            <person name="Sherpa N."/>
            <person name="Shi L."/>
            <person name="Shih D."/>
            <person name="Sparrow T."/>
            <person name="Spaulding J."/>
            <person name="Stalker J."/>
            <person name="Stange-Thomann N."/>
            <person name="Stavropoulos S."/>
            <person name="Stone C."/>
            <person name="Strader C."/>
            <person name="Tesfaye S."/>
            <person name="Thomson T."/>
            <person name="Thoulutsang Y."/>
            <person name="Thoulutsang D."/>
            <person name="Topham K."/>
            <person name="Topping I."/>
            <person name="Tsamla T."/>
            <person name="Vassiliev H."/>
            <person name="Vo A."/>
            <person name="Wangchuk T."/>
            <person name="Wangdi T."/>
            <person name="Weiand M."/>
            <person name="Wilkinson J."/>
            <person name="Wilson A."/>
            <person name="Yadav S."/>
            <person name="Young G."/>
            <person name="Yu Q."/>
            <person name="Zembek L."/>
            <person name="Zhong D."/>
            <person name="Zimmer A."/>
            <person name="Zwirko Z."/>
            <person name="Jaffe D.B."/>
            <person name="Alvarez P."/>
            <person name="Brockman W."/>
            <person name="Butler J."/>
            <person name="Chin C."/>
            <person name="Gnerre S."/>
            <person name="Grabherr M."/>
            <person name="Kleber M."/>
            <person name="Mauceli E."/>
            <person name="MacCallum I."/>
        </authorList>
    </citation>
    <scope>NUCLEOTIDE SEQUENCE [LARGE SCALE GENOMIC DNA]</scope>
    <source>
        <strain evidence="13">Tai18E2 / Tucson 14021-0261.01</strain>
    </source>
</reference>
<evidence type="ECO:0000313" key="13">
    <source>
        <dbReference type="Proteomes" id="UP000002282"/>
    </source>
</evidence>
<evidence type="ECO:0000259" key="11">
    <source>
        <dbReference type="Pfam" id="PF12627"/>
    </source>
</evidence>
<gene>
    <name evidence="12" type="primary">Dyak\GE24143</name>
    <name evidence="12" type="synonym">dyak_GLEANR_7866</name>
    <name evidence="12" type="synonym">GE24143</name>
    <name evidence="12" type="ORF">Dyak_GE24143</name>
</gene>
<dbReference type="InterPro" id="IPR050264">
    <property type="entry name" value="Bact_CCA-adding_enz_type3_sf"/>
</dbReference>
<dbReference type="GO" id="GO:0016779">
    <property type="term" value="F:nucleotidyltransferase activity"/>
    <property type="evidence" value="ECO:0007669"/>
    <property type="project" value="UniProtKB-KW"/>
</dbReference>
<dbReference type="Gene3D" id="1.10.3090.10">
    <property type="entry name" value="cca-adding enzyme, domain 2"/>
    <property type="match status" value="1"/>
</dbReference>
<dbReference type="HOGENOM" id="CLU_015961_2_0_1"/>
<dbReference type="PANTHER" id="PTHR46173:SF1">
    <property type="entry name" value="CCA TRNA NUCLEOTIDYLTRANSFERASE 1, MITOCHONDRIAL"/>
    <property type="match status" value="1"/>
</dbReference>
<dbReference type="GO" id="GO:1990180">
    <property type="term" value="P:mitochondrial tRNA 3'-end processing"/>
    <property type="evidence" value="ECO:0007669"/>
    <property type="project" value="TreeGrafter"/>
</dbReference>
<evidence type="ECO:0000256" key="9">
    <source>
        <dbReference type="RuleBase" id="RU003953"/>
    </source>
</evidence>
<feature type="domain" description="tRNA nucleotidyltransferase/poly(A) polymerase RNA and SrmB- binding" evidence="11">
    <location>
        <begin position="287"/>
        <end position="338"/>
    </location>
</feature>
<sequence length="516" mass="60131">MVPKLSSLNIKSKIVRHCSKVRHRRLVFWENSRLCSNLSMNGPSLLVKLTTRAILSFNARHHNRWIKTMTSSMACSRGASPELIAQLGKPPRMRTNPAFRKIATPEFQSIFTPELNELVALFKKYDYELRIAGGAVRDILMGIAPKDIDLATTATPEQMKQMFEKEEVRMINANGEKHGTITPRINDKENFEVTTLRIDIRTDGRHAEVMYTTDWQLDANRRDLTINSMFLGFDGTVYDYFYAYDDLQERRVVFVGEADIRIKEDFLRILRYFRFYGRIASEESNHDKATLEAIKENAKGLTRISGERIWSELQKIVVGNFGPALFLQMHRCELFEYIGLPKEPYLNEFDRLCKALDQFEKPHHPILYLTGMLHSVENAMEMHKRLKLSAYERDLARFITQEREKVDSQYTTLRHYQKLCLQKYIQRDFVEQLLKYSGKLELYNQLKSWVKPDFPIRGNALAQHGLNGVRLGLVMDELKLLWADSDFQLTHDDLLKKIPNVLEKIPVSSSKVKRMK</sequence>
<dbReference type="KEGG" id="dya:Dyak_GE24143"/>
<evidence type="ECO:0000313" key="12">
    <source>
        <dbReference type="EMBL" id="EDW97781.2"/>
    </source>
</evidence>
<evidence type="ECO:0000256" key="8">
    <source>
        <dbReference type="ARBA" id="ARBA00022842"/>
    </source>
</evidence>
<evidence type="ECO:0000256" key="3">
    <source>
        <dbReference type="ARBA" id="ARBA00022679"/>
    </source>
</evidence>
<dbReference type="GO" id="GO:0000049">
    <property type="term" value="F:tRNA binding"/>
    <property type="evidence" value="ECO:0007669"/>
    <property type="project" value="TreeGrafter"/>
</dbReference>
<keyword evidence="3 9" id="KW-0808">Transferase</keyword>
<dbReference type="InterPro" id="IPR032828">
    <property type="entry name" value="PolyA_RNA-bd"/>
</dbReference>
<dbReference type="SUPFAM" id="SSF81301">
    <property type="entry name" value="Nucleotidyltransferase"/>
    <property type="match status" value="1"/>
</dbReference>
<reference evidence="12 13" key="2">
    <citation type="journal article" date="2007" name="PLoS Biol.">
        <title>Principles of genome evolution in the Drosophila melanogaster species group.</title>
        <authorList>
            <person name="Ranz J.M."/>
            <person name="Maurin D."/>
            <person name="Chan Y.S."/>
            <person name="von Grotthuss M."/>
            <person name="Hillier L.W."/>
            <person name="Roote J."/>
            <person name="Ashburner M."/>
            <person name="Bergman C.M."/>
        </authorList>
    </citation>
    <scope>NUCLEOTIDE SEQUENCE [LARGE SCALE GENOMIC DNA]</scope>
    <source>
        <strain evidence="13">Tai18E2 / Tucson 14021-0261.01</strain>
    </source>
</reference>
<dbReference type="Gene3D" id="3.30.460.10">
    <property type="entry name" value="Beta Polymerase, domain 2"/>
    <property type="match status" value="1"/>
</dbReference>
<keyword evidence="6" id="KW-0479">Metal-binding</keyword>
<dbReference type="OrthoDB" id="445712at2759"/>
<evidence type="ECO:0000256" key="5">
    <source>
        <dbReference type="ARBA" id="ARBA00022695"/>
    </source>
</evidence>
<comment type="cofactor">
    <cofactor evidence="1">
        <name>Mg(2+)</name>
        <dbReference type="ChEBI" id="CHEBI:18420"/>
    </cofactor>
</comment>
<keyword evidence="5 12" id="KW-0548">Nucleotidyltransferase</keyword>
<evidence type="ECO:0000256" key="7">
    <source>
        <dbReference type="ARBA" id="ARBA00022741"/>
    </source>
</evidence>
<keyword evidence="13" id="KW-1185">Reference proteome</keyword>
<proteinExistence type="inferred from homology"/>
<keyword evidence="7" id="KW-0547">Nucleotide-binding</keyword>
<accession>B4PUX4</accession>
<dbReference type="EMBL" id="CM000160">
    <property type="protein sequence ID" value="EDW97781.2"/>
    <property type="molecule type" value="Genomic_DNA"/>
</dbReference>
<dbReference type="GO" id="GO:0001680">
    <property type="term" value="P:tRNA 3'-terminal CCA addition"/>
    <property type="evidence" value="ECO:0007669"/>
    <property type="project" value="TreeGrafter"/>
</dbReference>